<dbReference type="GO" id="GO:0045893">
    <property type="term" value="P:positive regulation of DNA-templated transcription"/>
    <property type="evidence" value="ECO:0007669"/>
    <property type="project" value="TreeGrafter"/>
</dbReference>
<reference evidence="12" key="1">
    <citation type="journal article" date="2023" name="Mol. Phylogenet. Evol.">
        <title>Genome-scale phylogeny and comparative genomics of the fungal order Sordariales.</title>
        <authorList>
            <person name="Hensen N."/>
            <person name="Bonometti L."/>
            <person name="Westerberg I."/>
            <person name="Brannstrom I.O."/>
            <person name="Guillou S."/>
            <person name="Cros-Aarteil S."/>
            <person name="Calhoun S."/>
            <person name="Haridas S."/>
            <person name="Kuo A."/>
            <person name="Mondo S."/>
            <person name="Pangilinan J."/>
            <person name="Riley R."/>
            <person name="LaButti K."/>
            <person name="Andreopoulos B."/>
            <person name="Lipzen A."/>
            <person name="Chen C."/>
            <person name="Yan M."/>
            <person name="Daum C."/>
            <person name="Ng V."/>
            <person name="Clum A."/>
            <person name="Steindorff A."/>
            <person name="Ohm R.A."/>
            <person name="Martin F."/>
            <person name="Silar P."/>
            <person name="Natvig D.O."/>
            <person name="Lalanne C."/>
            <person name="Gautier V."/>
            <person name="Ament-Velasquez S.L."/>
            <person name="Kruys A."/>
            <person name="Hutchinson M.I."/>
            <person name="Powell A.J."/>
            <person name="Barry K."/>
            <person name="Miller A.N."/>
            <person name="Grigoriev I.V."/>
            <person name="Debuchy R."/>
            <person name="Gladieux P."/>
            <person name="Hiltunen Thoren M."/>
            <person name="Johannesson H."/>
        </authorList>
    </citation>
    <scope>NUCLEOTIDE SEQUENCE</scope>
    <source>
        <strain evidence="12">CBS 958.72</strain>
    </source>
</reference>
<comment type="subcellular location">
    <subcellularLocation>
        <location evidence="1 9">Nucleus</location>
    </subcellularLocation>
</comment>
<keyword evidence="5 9" id="KW-0010">Activator</keyword>
<proteinExistence type="inferred from homology"/>
<feature type="domain" description="Mediator complex subunit 16 C-terminal" evidence="11">
    <location>
        <begin position="864"/>
        <end position="971"/>
    </location>
</feature>
<dbReference type="PANTHER" id="PTHR13224:SF6">
    <property type="entry name" value="MEDIATOR OF RNA POLYMERASE II TRANSCRIPTION SUBUNIT 16"/>
    <property type="match status" value="1"/>
</dbReference>
<evidence type="ECO:0000256" key="7">
    <source>
        <dbReference type="ARBA" id="ARBA00023242"/>
    </source>
</evidence>
<comment type="caution">
    <text evidence="12">The sequence shown here is derived from an EMBL/GenBank/DDBJ whole genome shotgun (WGS) entry which is preliminary data.</text>
</comment>
<evidence type="ECO:0000256" key="9">
    <source>
        <dbReference type="RuleBase" id="RU364149"/>
    </source>
</evidence>
<evidence type="ECO:0000259" key="11">
    <source>
        <dbReference type="Pfam" id="PF20719"/>
    </source>
</evidence>
<sequence>MHGMDGAMAALHDVDLFGDPVMDNSLALPMPPVPARPSPSKQLQQRLDELRARGCCQGIAWSRQGTIAAIAKDGHSLDLRFLRCRPDSGDWELTDPNPWSTVPLAQQGGPITHLAWAATGSPELAVIDAVGRVTLMSFSIALNRPYNLRRFDVDPVDDLNAVVGCYWLPLTSHHTKQFLVVHGSAVWNQSAYKYENLVSPAFGPLHPNPNKSAFLVVTTSGVLKLFFSQNSTRIEEASLELESVTSSDDLITHASICTDIKNQLLISLATASKQLRVVRASIQWGLPQPSDRQAPPGSIHLNPAIKESHVAVTSWLQYGQSESSLDMSMAQLSHIQTLPPVVESINPPLLTPPVVLTVRSYLPQDTSYNQESQSIIDRWEVLSDQPQTLHPAFAQLGSKNAAASPPSTSRLRKLDPVVIPKIIVSIHLMQLGRVICFVFSDGTVQYRDRITMNEIYNEHNIACINSPVQVGFQFTNDTPCLQAVFSPTNCSFAQVCEDGSIKWNRLHYPMDDLVTALQDSRQYNAVLGALTLAISSSAVHQTNCDDILAIVRPFTRKPDFTFAWIKEMVNMLKFSVDYSEDAHHDQLVRNYNLQLCLSILNHLGFHGEFQPRSFSGKFAMLALNVRNIVILITIASNTPANLKEKLSPLDEPEVVDALAGCAKWAVDLLSWITDCIFGLLGDPGFMGILADPKRFSELAPYLQSRDDVSLHLLLCSSTRGFLSAACRRLVHLDSLCIRAAHFYQKQKDGDSTNPMTRPSEPLYHAYQKMARSTNSNLVKVQKFDALIGGLSQEIKAAYQRTLSGLTSKPKQRDQGNSQQGQNNNANEQLVKKAQTHCELDMLLAANPPPGFRDVLFKFFNSSLPAFRSQTDPARLYFGNYDILEVDDNRKILASKKAAGRYIDVFKRVELFSGPRAAKNGSLSNGGAADDTGPQWRRCVRCASVMEDVWGTRPGFTFVLAQQRKCSCGGNWGLLPRSSVRS</sequence>
<name>A0AAE0JVT5_9PEZI</name>
<comment type="function">
    <text evidence="9">Component of the Mediator complex, a coactivator involved in the regulated transcription of nearly all RNA polymerase II-dependent genes. Mediator functions as a bridge to convey information from gene-specific regulatory proteins to the basal RNA polymerase II transcription machinery. Mediator is recruited to promoters by direct interactions with regulatory proteins and serves as a scaffold for the assembly of a functional preinitiation complex with RNA polymerase II and the general transcription factors.</text>
</comment>
<dbReference type="GO" id="GO:0016592">
    <property type="term" value="C:mediator complex"/>
    <property type="evidence" value="ECO:0007669"/>
    <property type="project" value="InterPro"/>
</dbReference>
<accession>A0AAE0JVT5</accession>
<keyword evidence="13" id="KW-1185">Reference proteome</keyword>
<evidence type="ECO:0000259" key="10">
    <source>
        <dbReference type="Pfam" id="PF11635"/>
    </source>
</evidence>
<organism evidence="12 13">
    <name type="scientific">Lasiosphaeria ovina</name>
    <dbReference type="NCBI Taxonomy" id="92902"/>
    <lineage>
        <taxon>Eukaryota</taxon>
        <taxon>Fungi</taxon>
        <taxon>Dikarya</taxon>
        <taxon>Ascomycota</taxon>
        <taxon>Pezizomycotina</taxon>
        <taxon>Sordariomycetes</taxon>
        <taxon>Sordariomycetidae</taxon>
        <taxon>Sordariales</taxon>
        <taxon>Lasiosphaeriaceae</taxon>
        <taxon>Lasiosphaeria</taxon>
    </lineage>
</organism>
<dbReference type="Proteomes" id="UP001287356">
    <property type="component" value="Unassembled WGS sequence"/>
</dbReference>
<dbReference type="InterPro" id="IPR048338">
    <property type="entry name" value="Mediator_Med16"/>
</dbReference>
<evidence type="ECO:0000313" key="12">
    <source>
        <dbReference type="EMBL" id="KAK3362111.1"/>
    </source>
</evidence>
<dbReference type="InterPro" id="IPR048339">
    <property type="entry name" value="Mediator_Med16_C"/>
</dbReference>
<evidence type="ECO:0000256" key="5">
    <source>
        <dbReference type="ARBA" id="ARBA00023159"/>
    </source>
</evidence>
<dbReference type="AlphaFoldDB" id="A0AAE0JVT5"/>
<evidence type="ECO:0000256" key="2">
    <source>
        <dbReference type="ARBA" id="ARBA00006543"/>
    </source>
</evidence>
<evidence type="ECO:0000256" key="4">
    <source>
        <dbReference type="ARBA" id="ARBA00023015"/>
    </source>
</evidence>
<dbReference type="InterPro" id="IPR021665">
    <property type="entry name" value="Mediator_Med16_N"/>
</dbReference>
<evidence type="ECO:0000256" key="3">
    <source>
        <dbReference type="ARBA" id="ARBA00019614"/>
    </source>
</evidence>
<keyword evidence="7 9" id="KW-0539">Nucleus</keyword>
<evidence type="ECO:0000256" key="6">
    <source>
        <dbReference type="ARBA" id="ARBA00023163"/>
    </source>
</evidence>
<reference evidence="12" key="2">
    <citation type="submission" date="2023-06" db="EMBL/GenBank/DDBJ databases">
        <authorList>
            <consortium name="Lawrence Berkeley National Laboratory"/>
            <person name="Haridas S."/>
            <person name="Hensen N."/>
            <person name="Bonometti L."/>
            <person name="Westerberg I."/>
            <person name="Brannstrom I.O."/>
            <person name="Guillou S."/>
            <person name="Cros-Aarteil S."/>
            <person name="Calhoun S."/>
            <person name="Kuo A."/>
            <person name="Mondo S."/>
            <person name="Pangilinan J."/>
            <person name="Riley R."/>
            <person name="Labutti K."/>
            <person name="Andreopoulos B."/>
            <person name="Lipzen A."/>
            <person name="Chen C."/>
            <person name="Yanf M."/>
            <person name="Daum C."/>
            <person name="Ng V."/>
            <person name="Clum A."/>
            <person name="Steindorff A."/>
            <person name="Ohm R."/>
            <person name="Martin F."/>
            <person name="Silar P."/>
            <person name="Natvig D."/>
            <person name="Lalanne C."/>
            <person name="Gautier V."/>
            <person name="Ament-Velasquez S.L."/>
            <person name="Kruys A."/>
            <person name="Hutchinson M.I."/>
            <person name="Powell A.J."/>
            <person name="Barry K."/>
            <person name="Miller A.N."/>
            <person name="Grigoriev I.V."/>
            <person name="Debuchy R."/>
            <person name="Gladieux P."/>
            <person name="Thoren M.H."/>
            <person name="Johannesson H."/>
        </authorList>
    </citation>
    <scope>NUCLEOTIDE SEQUENCE</scope>
    <source>
        <strain evidence="12">CBS 958.72</strain>
    </source>
</reference>
<evidence type="ECO:0000256" key="1">
    <source>
        <dbReference type="ARBA" id="ARBA00004123"/>
    </source>
</evidence>
<protein>
    <recommendedName>
        <fullName evidence="3 9">Mediator of RNA polymerase II transcription subunit 16</fullName>
    </recommendedName>
    <alternativeName>
        <fullName evidence="8 9">Mediator complex subunit 16</fullName>
    </alternativeName>
</protein>
<feature type="domain" description="Mediator complex subunit Med16 N-terminal" evidence="10">
    <location>
        <begin position="154"/>
        <end position="475"/>
    </location>
</feature>
<keyword evidence="4 9" id="KW-0805">Transcription regulation</keyword>
<dbReference type="PANTHER" id="PTHR13224">
    <property type="entry name" value="THYROID HORMONE RECEPTOR-ASSOCIATED PROTEIN-RELATED"/>
    <property type="match status" value="1"/>
</dbReference>
<evidence type="ECO:0000256" key="8">
    <source>
        <dbReference type="ARBA" id="ARBA00032015"/>
    </source>
</evidence>
<dbReference type="Pfam" id="PF11635">
    <property type="entry name" value="Med16_N"/>
    <property type="match status" value="1"/>
</dbReference>
<dbReference type="Pfam" id="PF20719">
    <property type="entry name" value="Med16_C"/>
    <property type="match status" value="1"/>
</dbReference>
<dbReference type="EMBL" id="JAULSN010000010">
    <property type="protein sequence ID" value="KAK3362111.1"/>
    <property type="molecule type" value="Genomic_DNA"/>
</dbReference>
<evidence type="ECO:0000313" key="13">
    <source>
        <dbReference type="Proteomes" id="UP001287356"/>
    </source>
</evidence>
<gene>
    <name evidence="9" type="primary">MED16</name>
    <name evidence="12" type="ORF">B0T24DRAFT_538409</name>
</gene>
<comment type="subunit">
    <text evidence="9">Component of the Mediator complex.</text>
</comment>
<keyword evidence="6 9" id="KW-0804">Transcription</keyword>
<comment type="similarity">
    <text evidence="2 9">Belongs to the Mediator complex subunit 16 family.</text>
</comment>